<evidence type="ECO:0000313" key="1">
    <source>
        <dbReference type="EMBL" id="VAW06406.1"/>
    </source>
</evidence>
<organism evidence="1">
    <name type="scientific">hydrothermal vent metagenome</name>
    <dbReference type="NCBI Taxonomy" id="652676"/>
    <lineage>
        <taxon>unclassified sequences</taxon>
        <taxon>metagenomes</taxon>
        <taxon>ecological metagenomes</taxon>
    </lineage>
</organism>
<dbReference type="AlphaFoldDB" id="A0A3B0TH80"/>
<proteinExistence type="predicted"/>
<dbReference type="EMBL" id="UOEH01000518">
    <property type="protein sequence ID" value="VAW06406.1"/>
    <property type="molecule type" value="Genomic_DNA"/>
</dbReference>
<feature type="non-terminal residue" evidence="1">
    <location>
        <position position="1"/>
    </location>
</feature>
<protein>
    <submittedName>
        <fullName evidence="1">Uncharacterized protein</fullName>
    </submittedName>
</protein>
<name>A0A3B0TH80_9ZZZZ</name>
<gene>
    <name evidence="1" type="ORF">MNBD_ALPHA05-307</name>
</gene>
<sequence>GMMFGVLESNEWSRFHIISLDRTIRDHVGEDKLQIVTFRDRNRIE</sequence>
<accession>A0A3B0TH80</accession>
<reference evidence="1" key="1">
    <citation type="submission" date="2018-06" db="EMBL/GenBank/DDBJ databases">
        <authorList>
            <person name="Zhirakovskaya E."/>
        </authorList>
    </citation>
    <scope>NUCLEOTIDE SEQUENCE</scope>
</reference>